<dbReference type="GO" id="GO:0020037">
    <property type="term" value="F:heme binding"/>
    <property type="evidence" value="ECO:0007669"/>
    <property type="project" value="InterPro"/>
</dbReference>
<evidence type="ECO:0000256" key="4">
    <source>
        <dbReference type="ARBA" id="ARBA00023014"/>
    </source>
</evidence>
<feature type="domain" description="Nitrite/Sulfite reductase ferredoxin-like" evidence="6">
    <location>
        <begin position="82"/>
        <end position="148"/>
    </location>
</feature>
<dbReference type="Pfam" id="PF03460">
    <property type="entry name" value="NIR_SIR_ferr"/>
    <property type="match status" value="2"/>
</dbReference>
<dbReference type="EMBL" id="UOGD01000058">
    <property type="protein sequence ID" value="VAX16676.1"/>
    <property type="molecule type" value="Genomic_DNA"/>
</dbReference>
<dbReference type="AlphaFoldDB" id="A0A3B1BEL5"/>
<dbReference type="Pfam" id="PF01077">
    <property type="entry name" value="NIR_SIR"/>
    <property type="match status" value="1"/>
</dbReference>
<organism evidence="7">
    <name type="scientific">hydrothermal vent metagenome</name>
    <dbReference type="NCBI Taxonomy" id="652676"/>
    <lineage>
        <taxon>unclassified sequences</taxon>
        <taxon>metagenomes</taxon>
        <taxon>ecological metagenomes</taxon>
    </lineage>
</organism>
<dbReference type="SUPFAM" id="SSF56014">
    <property type="entry name" value="Nitrite and sulphite reductase 4Fe-4S domain-like"/>
    <property type="match status" value="2"/>
</dbReference>
<accession>A0A3B1BEL5</accession>
<dbReference type="EC" id="1.8.1.2" evidence="7"/>
<evidence type="ECO:0000256" key="2">
    <source>
        <dbReference type="ARBA" id="ARBA00022723"/>
    </source>
</evidence>
<dbReference type="SUPFAM" id="SSF55124">
    <property type="entry name" value="Nitrite/Sulfite reductase N-terminal domain-like"/>
    <property type="match status" value="2"/>
</dbReference>
<name>A0A3B1BEL5_9ZZZZ</name>
<dbReference type="PANTHER" id="PTHR11493:SF54">
    <property type="entry name" value="ANAEROBIC SULFITE REDUCTASE SUBUNIT C"/>
    <property type="match status" value="1"/>
</dbReference>
<dbReference type="InterPro" id="IPR006067">
    <property type="entry name" value="NO2/SO3_Rdtase_4Fe4S_dom"/>
</dbReference>
<evidence type="ECO:0000256" key="3">
    <source>
        <dbReference type="ARBA" id="ARBA00023004"/>
    </source>
</evidence>
<dbReference type="InterPro" id="IPR045169">
    <property type="entry name" value="NO2/SO3_Rdtase_4Fe4S_prot"/>
</dbReference>
<protein>
    <submittedName>
        <fullName evidence="7">Sulfite reductase [NADPH] hemoprotein beta-component</fullName>
        <ecNumber evidence="7">1.8.1.2</ecNumber>
    </submittedName>
</protein>
<keyword evidence="1" id="KW-0004">4Fe-4S</keyword>
<sequence length="627" mass="71536">MSKIVKYEVSLNELELAFFDRDICKDEQNKNNNGILGGKKLRNELKDFNKDDVDKTVQVNIKSHGIYLQTDRNALGNGNREYTFLIRIPFWGGGDIKSSTYLKISKLAEKYSSDEFGKPSLRLTSRQGIQLHRVAKKNIFPIVKELVEIDLLTLNGCGDNTRNPIASPIKSNIFNATALAEKIGAYFRLPVNEHLQVFGIKSNIHDTEKKYNYTKTGLPRKFKIGIAGAYINQATGKIVKDNSPDIQTNDLGIAPIVKYKKITGYQIYIGGGLGEKNGKITFALLGIPLGVVYSEDEIIPLIEAIIDEWNILGDRKNRHWARLKNVILKKGQQLENLSTEEILKSEKKRRIAQSKGVEWLRERLEKKGIKIEPPIKLSLGKKHRHHGWLKQYDSKFTFGLWIENGRISDTKENIKTMIDEIAEHIKPNIRLTPFQDLLFTDISDENKPELENILQKYQYSFPSELRRNSMSCVGLPTCSFAVADSERYFRPLMNILEDEEVHKVENISVGLSGCERHCSRNICHPISIEGKGSGCYQLKLLFGKHGTEILAKDIIHKNKKHLRIIPDKDIPSLIQLLVDNYKKNKLPEENEIGVFHQRIGVSGIISLIENNKSLDHLLEKTYDEYFT</sequence>
<evidence type="ECO:0000256" key="1">
    <source>
        <dbReference type="ARBA" id="ARBA00022485"/>
    </source>
</evidence>
<dbReference type="GO" id="GO:0004783">
    <property type="term" value="F:sulfite reductase (NADPH) activity"/>
    <property type="evidence" value="ECO:0007669"/>
    <property type="project" value="UniProtKB-EC"/>
</dbReference>
<feature type="domain" description="Nitrite/Sulfite reductase ferredoxin-like" evidence="6">
    <location>
        <begin position="393"/>
        <end position="456"/>
    </location>
</feature>
<feature type="domain" description="Nitrite/sulphite reductase 4Fe-4S" evidence="5">
    <location>
        <begin position="192"/>
        <end position="331"/>
    </location>
</feature>
<reference evidence="7" key="1">
    <citation type="submission" date="2018-06" db="EMBL/GenBank/DDBJ databases">
        <authorList>
            <person name="Zhirakovskaya E."/>
        </authorList>
    </citation>
    <scope>NUCLEOTIDE SEQUENCE</scope>
</reference>
<dbReference type="InterPro" id="IPR045854">
    <property type="entry name" value="NO2/SO3_Rdtase_4Fe4S_sf"/>
</dbReference>
<evidence type="ECO:0000313" key="7">
    <source>
        <dbReference type="EMBL" id="VAX16676.1"/>
    </source>
</evidence>
<dbReference type="PANTHER" id="PTHR11493">
    <property type="entry name" value="SULFITE REDUCTASE [NADPH] SUBUNIT BETA-RELATED"/>
    <property type="match status" value="1"/>
</dbReference>
<dbReference type="InterPro" id="IPR005117">
    <property type="entry name" value="NiRdtase/SiRdtase_haem-b_fer"/>
</dbReference>
<dbReference type="InterPro" id="IPR036136">
    <property type="entry name" value="Nit/Sulf_reduc_fer-like_dom_sf"/>
</dbReference>
<keyword evidence="3" id="KW-0408">Iron</keyword>
<dbReference type="GO" id="GO:0051539">
    <property type="term" value="F:4 iron, 4 sulfur cluster binding"/>
    <property type="evidence" value="ECO:0007669"/>
    <property type="project" value="UniProtKB-KW"/>
</dbReference>
<evidence type="ECO:0000259" key="5">
    <source>
        <dbReference type="Pfam" id="PF01077"/>
    </source>
</evidence>
<dbReference type="Gene3D" id="3.90.480.10">
    <property type="entry name" value="Sulfite Reductase Hemoprotein,Domain 2"/>
    <property type="match status" value="1"/>
</dbReference>
<keyword evidence="2" id="KW-0479">Metal-binding</keyword>
<dbReference type="Gene3D" id="3.30.413.10">
    <property type="entry name" value="Sulfite Reductase Hemoprotein, domain 1"/>
    <property type="match status" value="2"/>
</dbReference>
<keyword evidence="7" id="KW-0560">Oxidoreductase</keyword>
<gene>
    <name evidence="7" type="ORF">MNBD_IGNAVI01-911</name>
</gene>
<evidence type="ECO:0000259" key="6">
    <source>
        <dbReference type="Pfam" id="PF03460"/>
    </source>
</evidence>
<keyword evidence="4" id="KW-0411">Iron-sulfur</keyword>
<dbReference type="GO" id="GO:0046872">
    <property type="term" value="F:metal ion binding"/>
    <property type="evidence" value="ECO:0007669"/>
    <property type="project" value="UniProtKB-KW"/>
</dbReference>
<proteinExistence type="predicted"/>